<sequence>MGERERELERETAKSDRAIQVYSGTSRPGRWMDGSIDRWEAGWAKGGERERPAAST</sequence>
<organism evidence="1 2">
    <name type="scientific">Oryza sativa subsp. japonica</name>
    <name type="common">Rice</name>
    <dbReference type="NCBI Taxonomy" id="39947"/>
    <lineage>
        <taxon>Eukaryota</taxon>
        <taxon>Viridiplantae</taxon>
        <taxon>Streptophyta</taxon>
        <taxon>Embryophyta</taxon>
        <taxon>Tracheophyta</taxon>
        <taxon>Spermatophyta</taxon>
        <taxon>Magnoliopsida</taxon>
        <taxon>Liliopsida</taxon>
        <taxon>Poales</taxon>
        <taxon>Poaceae</taxon>
        <taxon>BOP clade</taxon>
        <taxon>Oryzoideae</taxon>
        <taxon>Oryzeae</taxon>
        <taxon>Oryzinae</taxon>
        <taxon>Oryza</taxon>
        <taxon>Oryza sativa</taxon>
    </lineage>
</organism>
<proteinExistence type="predicted"/>
<reference evidence="2" key="1">
    <citation type="journal article" date="2005" name="Nature">
        <title>The map-based sequence of the rice genome.</title>
        <authorList>
            <consortium name="International rice genome sequencing project (IRGSP)"/>
            <person name="Matsumoto T."/>
            <person name="Wu J."/>
            <person name="Kanamori H."/>
            <person name="Katayose Y."/>
            <person name="Fujisawa M."/>
            <person name="Namiki N."/>
            <person name="Mizuno H."/>
            <person name="Yamamoto K."/>
            <person name="Antonio B.A."/>
            <person name="Baba T."/>
            <person name="Sakata K."/>
            <person name="Nagamura Y."/>
            <person name="Aoki H."/>
            <person name="Arikawa K."/>
            <person name="Arita K."/>
            <person name="Bito T."/>
            <person name="Chiden Y."/>
            <person name="Fujitsuka N."/>
            <person name="Fukunaka R."/>
            <person name="Hamada M."/>
            <person name="Harada C."/>
            <person name="Hayashi A."/>
            <person name="Hijishita S."/>
            <person name="Honda M."/>
            <person name="Hosokawa S."/>
            <person name="Ichikawa Y."/>
            <person name="Idonuma A."/>
            <person name="Iijima M."/>
            <person name="Ikeda M."/>
            <person name="Ikeno M."/>
            <person name="Ito K."/>
            <person name="Ito S."/>
            <person name="Ito T."/>
            <person name="Ito Y."/>
            <person name="Ito Y."/>
            <person name="Iwabuchi A."/>
            <person name="Kamiya K."/>
            <person name="Karasawa W."/>
            <person name="Kurita K."/>
            <person name="Katagiri S."/>
            <person name="Kikuta A."/>
            <person name="Kobayashi H."/>
            <person name="Kobayashi N."/>
            <person name="Machita K."/>
            <person name="Maehara T."/>
            <person name="Masukawa M."/>
            <person name="Mizubayashi T."/>
            <person name="Mukai Y."/>
            <person name="Nagasaki H."/>
            <person name="Nagata Y."/>
            <person name="Naito S."/>
            <person name="Nakashima M."/>
            <person name="Nakama Y."/>
            <person name="Nakamichi Y."/>
            <person name="Nakamura M."/>
            <person name="Meguro A."/>
            <person name="Negishi M."/>
            <person name="Ohta I."/>
            <person name="Ohta T."/>
            <person name="Okamoto M."/>
            <person name="Ono N."/>
            <person name="Saji S."/>
            <person name="Sakaguchi M."/>
            <person name="Sakai K."/>
            <person name="Shibata M."/>
            <person name="Shimokawa T."/>
            <person name="Song J."/>
            <person name="Takazaki Y."/>
            <person name="Terasawa K."/>
            <person name="Tsugane M."/>
            <person name="Tsuji K."/>
            <person name="Ueda S."/>
            <person name="Waki K."/>
            <person name="Yamagata H."/>
            <person name="Yamamoto M."/>
            <person name="Yamamoto S."/>
            <person name="Yamane H."/>
            <person name="Yoshiki S."/>
            <person name="Yoshihara R."/>
            <person name="Yukawa K."/>
            <person name="Zhong H."/>
            <person name="Yano M."/>
            <person name="Yuan Q."/>
            <person name="Ouyang S."/>
            <person name="Liu J."/>
            <person name="Jones K.M."/>
            <person name="Gansberger K."/>
            <person name="Moffat K."/>
            <person name="Hill J."/>
            <person name="Bera J."/>
            <person name="Fadrosh D."/>
            <person name="Jin S."/>
            <person name="Johri S."/>
            <person name="Kim M."/>
            <person name="Overton L."/>
            <person name="Reardon M."/>
            <person name="Tsitrin T."/>
            <person name="Vuong H."/>
            <person name="Weaver B."/>
            <person name="Ciecko A."/>
            <person name="Tallon L."/>
            <person name="Jackson J."/>
            <person name="Pai G."/>
            <person name="Aken S.V."/>
            <person name="Utterback T."/>
            <person name="Reidmuller S."/>
            <person name="Feldblyum T."/>
            <person name="Hsiao J."/>
            <person name="Zismann V."/>
            <person name="Iobst S."/>
            <person name="de Vazeille A.R."/>
            <person name="Buell C.R."/>
            <person name="Ying K."/>
            <person name="Li Y."/>
            <person name="Lu T."/>
            <person name="Huang Y."/>
            <person name="Zhao Q."/>
            <person name="Feng Q."/>
            <person name="Zhang L."/>
            <person name="Zhu J."/>
            <person name="Weng Q."/>
            <person name="Mu J."/>
            <person name="Lu Y."/>
            <person name="Fan D."/>
            <person name="Liu Y."/>
            <person name="Guan J."/>
            <person name="Zhang Y."/>
            <person name="Yu S."/>
            <person name="Liu X."/>
            <person name="Zhang Y."/>
            <person name="Hong G."/>
            <person name="Han B."/>
            <person name="Choisne N."/>
            <person name="Demange N."/>
            <person name="Orjeda G."/>
            <person name="Samain S."/>
            <person name="Cattolico L."/>
            <person name="Pelletier E."/>
            <person name="Couloux A."/>
            <person name="Segurens B."/>
            <person name="Wincker P."/>
            <person name="D'Hont A."/>
            <person name="Scarpelli C."/>
            <person name="Weissenbach J."/>
            <person name="Salanoubat M."/>
            <person name="Quetier F."/>
            <person name="Yu Y."/>
            <person name="Kim H.R."/>
            <person name="Rambo T."/>
            <person name="Currie J."/>
            <person name="Collura K."/>
            <person name="Luo M."/>
            <person name="Yang T."/>
            <person name="Ammiraju J.S.S."/>
            <person name="Engler F."/>
            <person name="Soderlund C."/>
            <person name="Wing R.A."/>
            <person name="Palmer L.E."/>
            <person name="de la Bastide M."/>
            <person name="Spiegel L."/>
            <person name="Nascimento L."/>
            <person name="Zutavern T."/>
            <person name="O'Shaughnessy A."/>
            <person name="Dike S."/>
            <person name="Dedhia N."/>
            <person name="Preston R."/>
            <person name="Balija V."/>
            <person name="McCombie W.R."/>
            <person name="Chow T."/>
            <person name="Chen H."/>
            <person name="Chung M."/>
            <person name="Chen C."/>
            <person name="Shaw J."/>
            <person name="Wu H."/>
            <person name="Hsiao K."/>
            <person name="Chao Y."/>
            <person name="Chu M."/>
            <person name="Cheng C."/>
            <person name="Hour A."/>
            <person name="Lee P."/>
            <person name="Lin S."/>
            <person name="Lin Y."/>
            <person name="Liou J."/>
            <person name="Liu S."/>
            <person name="Hsing Y."/>
            <person name="Raghuvanshi S."/>
            <person name="Mohanty A."/>
            <person name="Bharti A.K."/>
            <person name="Gaur A."/>
            <person name="Gupta V."/>
            <person name="Kumar D."/>
            <person name="Ravi V."/>
            <person name="Vij S."/>
            <person name="Kapur A."/>
            <person name="Khurana P."/>
            <person name="Khurana P."/>
            <person name="Khurana J.P."/>
            <person name="Tyagi A.K."/>
            <person name="Gaikwad K."/>
            <person name="Singh A."/>
            <person name="Dalal V."/>
            <person name="Srivastava S."/>
            <person name="Dixit A."/>
            <person name="Pal A.K."/>
            <person name="Ghazi I.A."/>
            <person name="Yadav M."/>
            <person name="Pandit A."/>
            <person name="Bhargava A."/>
            <person name="Sureshbabu K."/>
            <person name="Batra K."/>
            <person name="Sharma T.R."/>
            <person name="Mohapatra T."/>
            <person name="Singh N.K."/>
            <person name="Messing J."/>
            <person name="Nelson A.B."/>
            <person name="Fuks G."/>
            <person name="Kavchok S."/>
            <person name="Keizer G."/>
            <person name="Linton E."/>
            <person name="Llaca V."/>
            <person name="Song R."/>
            <person name="Tanyolac B."/>
            <person name="Young S."/>
            <person name="Ho-Il K."/>
            <person name="Hahn J.H."/>
            <person name="Sangsakoo G."/>
            <person name="Vanavichit A."/>
            <person name="de Mattos Luiz.A.T."/>
            <person name="Zimmer P.D."/>
            <person name="Malone G."/>
            <person name="Dellagostin O."/>
            <person name="de Oliveira A.C."/>
            <person name="Bevan M."/>
            <person name="Bancroft I."/>
            <person name="Minx P."/>
            <person name="Cordum H."/>
            <person name="Wilson R."/>
            <person name="Cheng Z."/>
            <person name="Jin W."/>
            <person name="Jiang J."/>
            <person name="Leong S.A."/>
            <person name="Iwama H."/>
            <person name="Gojobori T."/>
            <person name="Itoh T."/>
            <person name="Niimura Y."/>
            <person name="Fujii Y."/>
            <person name="Habara T."/>
            <person name="Sakai H."/>
            <person name="Sato Y."/>
            <person name="Wilson G."/>
            <person name="Kumar K."/>
            <person name="McCouch S."/>
            <person name="Juretic N."/>
            <person name="Hoen D."/>
            <person name="Wright S."/>
            <person name="Bruskiewich R."/>
            <person name="Bureau T."/>
            <person name="Miyao A."/>
            <person name="Hirochika H."/>
            <person name="Nishikawa T."/>
            <person name="Kadowaki K."/>
            <person name="Sugiura M."/>
            <person name="Burr B."/>
            <person name="Sasaki T."/>
        </authorList>
    </citation>
    <scope>NUCLEOTIDE SEQUENCE [LARGE SCALE GENOMIC DNA]</scope>
    <source>
        <strain evidence="2">cv. Nipponbare</strain>
    </source>
</reference>
<dbReference type="AlphaFoldDB" id="Q6K601"/>
<dbReference type="Proteomes" id="UP000000763">
    <property type="component" value="Chromosome 2"/>
</dbReference>
<accession>Q6K601</accession>
<name>Q6K601_ORYSJ</name>
<reference evidence="2" key="2">
    <citation type="journal article" date="2008" name="Nucleic Acids Res.">
        <title>The rice annotation project database (RAP-DB): 2008 update.</title>
        <authorList>
            <consortium name="The rice annotation project (RAP)"/>
        </authorList>
    </citation>
    <scope>GENOME REANNOTATION</scope>
    <source>
        <strain evidence="2">cv. Nipponbare</strain>
    </source>
</reference>
<evidence type="ECO:0000313" key="2">
    <source>
        <dbReference type="Proteomes" id="UP000000763"/>
    </source>
</evidence>
<gene>
    <name evidence="1" type="primary">OJ1789_D08.25</name>
</gene>
<dbReference type="EMBL" id="AP005299">
    <property type="protein sequence ID" value="BAD23246.1"/>
    <property type="molecule type" value="Genomic_DNA"/>
</dbReference>
<protein>
    <submittedName>
        <fullName evidence="1">Uncharacterized protein</fullName>
    </submittedName>
</protein>
<evidence type="ECO:0000313" key="1">
    <source>
        <dbReference type="EMBL" id="BAD23246.1"/>
    </source>
</evidence>